<dbReference type="Proteomes" id="UP000664288">
    <property type="component" value="Unassembled WGS sequence"/>
</dbReference>
<accession>A0ABS3J7V2</accession>
<evidence type="ECO:0000313" key="3">
    <source>
        <dbReference type="Proteomes" id="UP000664288"/>
    </source>
</evidence>
<sequence length="307" mass="33025">MATSDGEPFFFEHGGLRLAGRAWGEIPGRAAAPLPLVCLPGLTRNSRDFAAFARHVRERDPARAVVAVDYRGRGLSEWAEDAEAYSVPAEAADTLAGLDHLGISRAVFVGTSRGTLVIHLIAAMRLDVIAGAVFNDAGPRLETAGLKLIRDTVGVTESFADWESAVDAVVAANAAGFPASPRADFERMARAGFVARDGRIHGDYDPALLLPLRTMDLDQPLPELWEAFDLLKAVPLLVIRGGHSALFSVETVAEMKTRHPNLAAIEIAGQGHAPFLETADLPERILHLAREADRAVPAHPPHPEVRR</sequence>
<organism evidence="2 3">
    <name type="scientific">Jiella sonneratiae</name>
    <dbReference type="NCBI Taxonomy" id="2816856"/>
    <lineage>
        <taxon>Bacteria</taxon>
        <taxon>Pseudomonadati</taxon>
        <taxon>Pseudomonadota</taxon>
        <taxon>Alphaproteobacteria</taxon>
        <taxon>Hyphomicrobiales</taxon>
        <taxon>Aurantimonadaceae</taxon>
        <taxon>Jiella</taxon>
    </lineage>
</organism>
<gene>
    <name evidence="2" type="ORF">J1C47_19060</name>
</gene>
<dbReference type="InterPro" id="IPR000073">
    <property type="entry name" value="AB_hydrolase_1"/>
</dbReference>
<dbReference type="PANTHER" id="PTHR43194">
    <property type="entry name" value="HYDROLASE ALPHA/BETA FOLD FAMILY"/>
    <property type="match status" value="1"/>
</dbReference>
<dbReference type="InterPro" id="IPR050228">
    <property type="entry name" value="Carboxylesterase_BioH"/>
</dbReference>
<protein>
    <submittedName>
        <fullName evidence="2">Alpha/beta hydrolase</fullName>
    </submittedName>
</protein>
<dbReference type="Gene3D" id="3.40.50.1820">
    <property type="entry name" value="alpha/beta hydrolase"/>
    <property type="match status" value="1"/>
</dbReference>
<reference evidence="2 3" key="1">
    <citation type="submission" date="2021-03" db="EMBL/GenBank/DDBJ databases">
        <title>Whole genome sequence of Jiella sp. MQZ13P-4.</title>
        <authorList>
            <person name="Tuo L."/>
        </authorList>
    </citation>
    <scope>NUCLEOTIDE SEQUENCE [LARGE SCALE GENOMIC DNA]</scope>
    <source>
        <strain evidence="2 3">MQZ13P-4</strain>
    </source>
</reference>
<dbReference type="RefSeq" id="WP_207352385.1">
    <property type="nucleotide sequence ID" value="NZ_JAFMPY010000025.1"/>
</dbReference>
<proteinExistence type="predicted"/>
<dbReference type="GO" id="GO:0016787">
    <property type="term" value="F:hydrolase activity"/>
    <property type="evidence" value="ECO:0007669"/>
    <property type="project" value="UniProtKB-KW"/>
</dbReference>
<keyword evidence="2" id="KW-0378">Hydrolase</keyword>
<dbReference type="PANTHER" id="PTHR43194:SF2">
    <property type="entry name" value="PEROXISOMAL MEMBRANE PROTEIN LPX1"/>
    <property type="match status" value="1"/>
</dbReference>
<comment type="caution">
    <text evidence="2">The sequence shown here is derived from an EMBL/GenBank/DDBJ whole genome shotgun (WGS) entry which is preliminary data.</text>
</comment>
<dbReference type="SUPFAM" id="SSF53474">
    <property type="entry name" value="alpha/beta-Hydrolases"/>
    <property type="match status" value="1"/>
</dbReference>
<dbReference type="Pfam" id="PF12697">
    <property type="entry name" value="Abhydrolase_6"/>
    <property type="match status" value="1"/>
</dbReference>
<name>A0ABS3J7V2_9HYPH</name>
<dbReference type="InterPro" id="IPR029058">
    <property type="entry name" value="AB_hydrolase_fold"/>
</dbReference>
<keyword evidence="3" id="KW-1185">Reference proteome</keyword>
<feature type="domain" description="AB hydrolase-1" evidence="1">
    <location>
        <begin position="36"/>
        <end position="279"/>
    </location>
</feature>
<evidence type="ECO:0000313" key="2">
    <source>
        <dbReference type="EMBL" id="MBO0905750.1"/>
    </source>
</evidence>
<dbReference type="EMBL" id="JAFMPY010000025">
    <property type="protein sequence ID" value="MBO0905750.1"/>
    <property type="molecule type" value="Genomic_DNA"/>
</dbReference>
<evidence type="ECO:0000259" key="1">
    <source>
        <dbReference type="Pfam" id="PF12697"/>
    </source>
</evidence>